<evidence type="ECO:0000313" key="2">
    <source>
        <dbReference type="Proteomes" id="UP000324222"/>
    </source>
</evidence>
<dbReference type="EMBL" id="VSRR010000759">
    <property type="protein sequence ID" value="MPC19315.1"/>
    <property type="molecule type" value="Genomic_DNA"/>
</dbReference>
<sequence length="60" mass="6465">MAGGGQQRSAAGELAERPRFDFSGGIRMICGQHDEGVRRGGENEDEWRGTLSVMSGARRA</sequence>
<protein>
    <submittedName>
        <fullName evidence="1">Uncharacterized protein</fullName>
    </submittedName>
</protein>
<reference evidence="1 2" key="1">
    <citation type="submission" date="2019-05" db="EMBL/GenBank/DDBJ databases">
        <title>Another draft genome of Portunus trituberculatus and its Hox gene families provides insights of decapod evolution.</title>
        <authorList>
            <person name="Jeong J.-H."/>
            <person name="Song I."/>
            <person name="Kim S."/>
            <person name="Choi T."/>
            <person name="Kim D."/>
            <person name="Ryu S."/>
            <person name="Kim W."/>
        </authorList>
    </citation>
    <scope>NUCLEOTIDE SEQUENCE [LARGE SCALE GENOMIC DNA]</scope>
    <source>
        <tissue evidence="1">Muscle</tissue>
    </source>
</reference>
<comment type="caution">
    <text evidence="1">The sequence shown here is derived from an EMBL/GenBank/DDBJ whole genome shotgun (WGS) entry which is preliminary data.</text>
</comment>
<name>A0A5B7DE20_PORTR</name>
<dbReference type="AlphaFoldDB" id="A0A5B7DE20"/>
<dbReference type="Proteomes" id="UP000324222">
    <property type="component" value="Unassembled WGS sequence"/>
</dbReference>
<evidence type="ECO:0000313" key="1">
    <source>
        <dbReference type="EMBL" id="MPC19315.1"/>
    </source>
</evidence>
<proteinExistence type="predicted"/>
<keyword evidence="2" id="KW-1185">Reference proteome</keyword>
<accession>A0A5B7DE20</accession>
<gene>
    <name evidence="1" type="ORF">E2C01_012227</name>
</gene>
<organism evidence="1 2">
    <name type="scientific">Portunus trituberculatus</name>
    <name type="common">Swimming crab</name>
    <name type="synonym">Neptunus trituberculatus</name>
    <dbReference type="NCBI Taxonomy" id="210409"/>
    <lineage>
        <taxon>Eukaryota</taxon>
        <taxon>Metazoa</taxon>
        <taxon>Ecdysozoa</taxon>
        <taxon>Arthropoda</taxon>
        <taxon>Crustacea</taxon>
        <taxon>Multicrustacea</taxon>
        <taxon>Malacostraca</taxon>
        <taxon>Eumalacostraca</taxon>
        <taxon>Eucarida</taxon>
        <taxon>Decapoda</taxon>
        <taxon>Pleocyemata</taxon>
        <taxon>Brachyura</taxon>
        <taxon>Eubrachyura</taxon>
        <taxon>Portunoidea</taxon>
        <taxon>Portunidae</taxon>
        <taxon>Portuninae</taxon>
        <taxon>Portunus</taxon>
    </lineage>
</organism>